<evidence type="ECO:0000313" key="1">
    <source>
        <dbReference type="EMBL" id="CAI9731149.1"/>
    </source>
</evidence>
<dbReference type="Proteomes" id="UP001162480">
    <property type="component" value="Chromosome 12"/>
</dbReference>
<evidence type="ECO:0000313" key="2">
    <source>
        <dbReference type="Proteomes" id="UP001162480"/>
    </source>
</evidence>
<name>A0AA36FBF6_OCTVU</name>
<gene>
    <name evidence="1" type="ORF">OCTVUL_1B025800</name>
</gene>
<protein>
    <submittedName>
        <fullName evidence="1">Uncharacterized protein</fullName>
    </submittedName>
</protein>
<accession>A0AA36FBF6</accession>
<dbReference type="EMBL" id="OX597825">
    <property type="protein sequence ID" value="CAI9731149.1"/>
    <property type="molecule type" value="Genomic_DNA"/>
</dbReference>
<proteinExistence type="predicted"/>
<reference evidence="1" key="1">
    <citation type="submission" date="2023-08" db="EMBL/GenBank/DDBJ databases">
        <authorList>
            <person name="Alioto T."/>
            <person name="Alioto T."/>
            <person name="Gomez Garrido J."/>
        </authorList>
    </citation>
    <scope>NUCLEOTIDE SEQUENCE</scope>
</reference>
<dbReference type="AlphaFoldDB" id="A0AA36FBF6"/>
<sequence>MAMTKLRNNDCLTSFQTTCDNKLVGITDKTDIESSWFAFKNAVFESSCEALGIKKTDLVHHPILDHLPAVDPTVYADGKVLKTVSSFTYVGSIMSNVAKMDKKIESSIGKASFAFGKLYHRHWNSHDVSLKMKLVLTILLYGAES</sequence>
<dbReference type="PANTHER" id="PTHR47027:SF20">
    <property type="entry name" value="REVERSE TRANSCRIPTASE-LIKE PROTEIN WITH RNA-DIRECTED DNA POLYMERASE DOMAIN"/>
    <property type="match status" value="1"/>
</dbReference>
<keyword evidence="2" id="KW-1185">Reference proteome</keyword>
<dbReference type="PANTHER" id="PTHR47027">
    <property type="entry name" value="REVERSE TRANSCRIPTASE DOMAIN-CONTAINING PROTEIN"/>
    <property type="match status" value="1"/>
</dbReference>
<organism evidence="1 2">
    <name type="scientific">Octopus vulgaris</name>
    <name type="common">Common octopus</name>
    <dbReference type="NCBI Taxonomy" id="6645"/>
    <lineage>
        <taxon>Eukaryota</taxon>
        <taxon>Metazoa</taxon>
        <taxon>Spiralia</taxon>
        <taxon>Lophotrochozoa</taxon>
        <taxon>Mollusca</taxon>
        <taxon>Cephalopoda</taxon>
        <taxon>Coleoidea</taxon>
        <taxon>Octopodiformes</taxon>
        <taxon>Octopoda</taxon>
        <taxon>Incirrata</taxon>
        <taxon>Octopodidae</taxon>
        <taxon>Octopus</taxon>
    </lineage>
</organism>